<feature type="transmembrane region" description="Helical" evidence="9">
    <location>
        <begin position="74"/>
        <end position="91"/>
    </location>
</feature>
<keyword evidence="3 9" id="KW-1003">Cell membrane</keyword>
<feature type="transmembrane region" description="Helical" evidence="9">
    <location>
        <begin position="12"/>
        <end position="34"/>
    </location>
</feature>
<dbReference type="PANTHER" id="PTHR38686:SF1">
    <property type="entry name" value="APOLIPOPROTEIN N-ACYLTRANSFERASE"/>
    <property type="match status" value="1"/>
</dbReference>
<feature type="transmembrane region" description="Helical" evidence="9">
    <location>
        <begin position="103"/>
        <end position="123"/>
    </location>
</feature>
<proteinExistence type="inferred from homology"/>
<keyword evidence="12" id="KW-1185">Reference proteome</keyword>
<comment type="similarity">
    <text evidence="2 9">Belongs to the CN hydrolase family. Apolipoprotein N-acyltransferase subfamily.</text>
</comment>
<keyword evidence="6 9" id="KW-1133">Transmembrane helix</keyword>
<gene>
    <name evidence="9 11" type="primary">lnt</name>
    <name evidence="11" type="ORF">RAE19_06440</name>
</gene>
<dbReference type="EMBL" id="JAVBIK010000001">
    <property type="protein sequence ID" value="MDT7518371.1"/>
    <property type="molecule type" value="Genomic_DNA"/>
</dbReference>
<feature type="transmembrane region" description="Helical" evidence="9">
    <location>
        <begin position="181"/>
        <end position="202"/>
    </location>
</feature>
<dbReference type="Pfam" id="PF20154">
    <property type="entry name" value="LNT_N"/>
    <property type="match status" value="1"/>
</dbReference>
<evidence type="ECO:0000259" key="10">
    <source>
        <dbReference type="PROSITE" id="PS50263"/>
    </source>
</evidence>
<dbReference type="HAMAP" id="MF_01148">
    <property type="entry name" value="Lnt"/>
    <property type="match status" value="1"/>
</dbReference>
<evidence type="ECO:0000256" key="7">
    <source>
        <dbReference type="ARBA" id="ARBA00023136"/>
    </source>
</evidence>
<dbReference type="NCBIfam" id="TIGR00546">
    <property type="entry name" value="lnt"/>
    <property type="match status" value="1"/>
</dbReference>
<evidence type="ECO:0000256" key="5">
    <source>
        <dbReference type="ARBA" id="ARBA00022692"/>
    </source>
</evidence>
<comment type="subcellular location">
    <subcellularLocation>
        <location evidence="1 9">Cell membrane</location>
        <topology evidence="1 9">Multi-pass membrane protein</topology>
    </subcellularLocation>
</comment>
<evidence type="ECO:0000256" key="2">
    <source>
        <dbReference type="ARBA" id="ARBA00010065"/>
    </source>
</evidence>
<keyword evidence="4 9" id="KW-0808">Transferase</keyword>
<dbReference type="SUPFAM" id="SSF56317">
    <property type="entry name" value="Carbon-nitrogen hydrolase"/>
    <property type="match status" value="1"/>
</dbReference>
<comment type="function">
    <text evidence="9">Catalyzes the phospholipid dependent N-acylation of the N-terminal cysteine of apolipoprotein, the last step in lipoprotein maturation.</text>
</comment>
<keyword evidence="5 9" id="KW-0812">Transmembrane</keyword>
<evidence type="ECO:0000313" key="12">
    <source>
        <dbReference type="Proteomes" id="UP001321700"/>
    </source>
</evidence>
<dbReference type="InterPro" id="IPR003010">
    <property type="entry name" value="C-N_Hydrolase"/>
</dbReference>
<dbReference type="Proteomes" id="UP001321700">
    <property type="component" value="Unassembled WGS sequence"/>
</dbReference>
<feature type="domain" description="CN hydrolase" evidence="10">
    <location>
        <begin position="241"/>
        <end position="482"/>
    </location>
</feature>
<dbReference type="PROSITE" id="PS50263">
    <property type="entry name" value="CN_HYDROLASE"/>
    <property type="match status" value="1"/>
</dbReference>
<evidence type="ECO:0000256" key="8">
    <source>
        <dbReference type="ARBA" id="ARBA00023315"/>
    </source>
</evidence>
<comment type="caution">
    <text evidence="11">The sequence shown here is derived from an EMBL/GenBank/DDBJ whole genome shotgun (WGS) entry which is preliminary data.</text>
</comment>
<dbReference type="InterPro" id="IPR004563">
    <property type="entry name" value="Apolipo_AcylTrfase"/>
</dbReference>
<dbReference type="InterPro" id="IPR036526">
    <property type="entry name" value="C-N_Hydrolase_sf"/>
</dbReference>
<dbReference type="EC" id="2.3.1.269" evidence="9"/>
<feature type="transmembrane region" description="Helical" evidence="9">
    <location>
        <begin position="130"/>
        <end position="149"/>
    </location>
</feature>
<feature type="transmembrane region" description="Helical" evidence="9">
    <location>
        <begin position="209"/>
        <end position="226"/>
    </location>
</feature>
<evidence type="ECO:0000256" key="3">
    <source>
        <dbReference type="ARBA" id="ARBA00022475"/>
    </source>
</evidence>
<comment type="pathway">
    <text evidence="9">Protein modification; lipoprotein biosynthesis (N-acyl transfer).</text>
</comment>
<comment type="catalytic activity">
    <reaction evidence="9">
        <text>N-terminal S-1,2-diacyl-sn-glyceryl-L-cysteinyl-[lipoprotein] + a glycerophospholipid = N-acyl-S-1,2-diacyl-sn-glyceryl-L-cysteinyl-[lipoprotein] + a 2-acyl-sn-glycero-3-phospholipid + H(+)</text>
        <dbReference type="Rhea" id="RHEA:48228"/>
        <dbReference type="Rhea" id="RHEA-COMP:14681"/>
        <dbReference type="Rhea" id="RHEA-COMP:14684"/>
        <dbReference type="ChEBI" id="CHEBI:15378"/>
        <dbReference type="ChEBI" id="CHEBI:136912"/>
        <dbReference type="ChEBI" id="CHEBI:140656"/>
        <dbReference type="ChEBI" id="CHEBI:140657"/>
        <dbReference type="ChEBI" id="CHEBI:140660"/>
        <dbReference type="EC" id="2.3.1.269"/>
    </reaction>
</comment>
<protein>
    <recommendedName>
        <fullName evidence="9">Apolipoprotein N-acyltransferase</fullName>
        <shortName evidence="9">ALP N-acyltransferase</shortName>
        <ecNumber evidence="9">2.3.1.269</ecNumber>
    </recommendedName>
</protein>
<name>A0ABU3KKU9_9BURK</name>
<feature type="transmembrane region" description="Helical" evidence="9">
    <location>
        <begin position="496"/>
        <end position="513"/>
    </location>
</feature>
<accession>A0ABU3KKU9</accession>
<dbReference type="CDD" id="cd07571">
    <property type="entry name" value="ALP_N-acyl_transferase"/>
    <property type="match status" value="1"/>
</dbReference>
<dbReference type="Gene3D" id="3.60.110.10">
    <property type="entry name" value="Carbon-nitrogen hydrolase"/>
    <property type="match status" value="1"/>
</dbReference>
<dbReference type="RefSeq" id="WP_313874141.1">
    <property type="nucleotide sequence ID" value="NZ_JAVBIK010000001.1"/>
</dbReference>
<organism evidence="11 12">
    <name type="scientific">Rhodoferax potami</name>
    <dbReference type="NCBI Taxonomy" id="3068338"/>
    <lineage>
        <taxon>Bacteria</taxon>
        <taxon>Pseudomonadati</taxon>
        <taxon>Pseudomonadota</taxon>
        <taxon>Betaproteobacteria</taxon>
        <taxon>Burkholderiales</taxon>
        <taxon>Comamonadaceae</taxon>
        <taxon>Rhodoferax</taxon>
    </lineage>
</organism>
<evidence type="ECO:0000256" key="4">
    <source>
        <dbReference type="ARBA" id="ARBA00022679"/>
    </source>
</evidence>
<keyword evidence="8 9" id="KW-0012">Acyltransferase</keyword>
<evidence type="ECO:0000313" key="11">
    <source>
        <dbReference type="EMBL" id="MDT7518371.1"/>
    </source>
</evidence>
<dbReference type="InterPro" id="IPR045378">
    <property type="entry name" value="LNT_N"/>
</dbReference>
<sequence>MTVVRRGQDRLPAPPWGIVAILCIAAIAQSISASWPFDAYFSKGQLFWWIQPIALALLVFAGTQAPTPKAAAHYAWWFATVWLSTTFWWLYVAMHTYGGLPSLLAAVAVVALSVALAAYYAGAMWAWRRWALGTYWGAIVGFAALWLMAEMARGTWLTGFGWGAIGYAHIDGPLAFFLPWIGSYGVSALAAAWAASLAVALARCQIAPAVWVSVLLLAPTLLPAGANQWTTPTSSLQVTLLQGNIPQDEKFETGSGVPLALQWYRDALQQAEGDLVVAPETAIPLLPQQLPEGYWTSLSSKFETSAQAALVGIPLGSYQAGYTNSVVALAAGQTGWQYDKHHLVPFGEFIPPLFKWFTRLMNIPLGDFNRGPLGQPSLTVKGERVAPNICYEDLYGEELATRFTDAALAPTVFANVSNLGWFNRSVALDQHLHISRTRALEFQRPFVRATNTGATAILSHEGVVQDLLPPQTRGVLRGEVQGRSGITPFAWWASRYGLWPLWLIALAVLAVLWRQRDSHPPS</sequence>
<evidence type="ECO:0000256" key="6">
    <source>
        <dbReference type="ARBA" id="ARBA00022989"/>
    </source>
</evidence>
<feature type="transmembrane region" description="Helical" evidence="9">
    <location>
        <begin position="46"/>
        <end position="62"/>
    </location>
</feature>
<dbReference type="Pfam" id="PF00795">
    <property type="entry name" value="CN_hydrolase"/>
    <property type="match status" value="1"/>
</dbReference>
<dbReference type="PANTHER" id="PTHR38686">
    <property type="entry name" value="APOLIPOPROTEIN N-ACYLTRANSFERASE"/>
    <property type="match status" value="1"/>
</dbReference>
<keyword evidence="7 9" id="KW-0472">Membrane</keyword>
<reference evidence="11 12" key="1">
    <citation type="submission" date="2023-08" db="EMBL/GenBank/DDBJ databases">
        <title>Rhodoferax potami sp. nov. and Rhodoferax mekongensis sp. nov., isolated from the Mekong River in Thailand.</title>
        <authorList>
            <person name="Kitikhun S."/>
            <person name="Charoenyingcharoen P."/>
            <person name="Siriarchawattana P."/>
            <person name="Likhitrattanapisal S."/>
            <person name="Nilsakha T."/>
            <person name="Chanpet A."/>
            <person name="Rattanawaree P."/>
            <person name="Ingsriswang S."/>
        </authorList>
    </citation>
    <scope>NUCLEOTIDE SEQUENCE [LARGE SCALE GENOMIC DNA]</scope>
    <source>
        <strain evidence="11 12">TBRC 17660</strain>
    </source>
</reference>
<evidence type="ECO:0000256" key="9">
    <source>
        <dbReference type="HAMAP-Rule" id="MF_01148"/>
    </source>
</evidence>
<evidence type="ECO:0000256" key="1">
    <source>
        <dbReference type="ARBA" id="ARBA00004651"/>
    </source>
</evidence>